<protein>
    <submittedName>
        <fullName evidence="1">Uncharacterized protein</fullName>
    </submittedName>
</protein>
<sequence>MKSIKLKDVMKCEGEGETDWEALDKLTDEELIARAKADPDCPPLTDENMKNFRLASEFSHEELKKIALENKEKRDKEENKDG</sequence>
<gene>
    <name evidence="1" type="ORF">MNBD_GAMMA10-2255</name>
</gene>
<accession>A0A3B0YRC5</accession>
<proteinExistence type="predicted"/>
<dbReference type="AlphaFoldDB" id="A0A3B0YRC5"/>
<dbReference type="EMBL" id="UOFJ01000598">
    <property type="protein sequence ID" value="VAW71404.1"/>
    <property type="molecule type" value="Genomic_DNA"/>
</dbReference>
<name>A0A3B0YRC5_9ZZZZ</name>
<reference evidence="1" key="1">
    <citation type="submission" date="2018-06" db="EMBL/GenBank/DDBJ databases">
        <authorList>
            <person name="Zhirakovskaya E."/>
        </authorList>
    </citation>
    <scope>NUCLEOTIDE SEQUENCE</scope>
</reference>
<organism evidence="1">
    <name type="scientific">hydrothermal vent metagenome</name>
    <dbReference type="NCBI Taxonomy" id="652676"/>
    <lineage>
        <taxon>unclassified sequences</taxon>
        <taxon>metagenomes</taxon>
        <taxon>ecological metagenomes</taxon>
    </lineage>
</organism>
<evidence type="ECO:0000313" key="1">
    <source>
        <dbReference type="EMBL" id="VAW71404.1"/>
    </source>
</evidence>